<protein>
    <submittedName>
        <fullName evidence="1">Uncharacterized protein</fullName>
    </submittedName>
</protein>
<keyword evidence="1" id="KW-0614">Plasmid</keyword>
<dbReference type="EMBL" id="MG651603">
    <property type="protein sequence ID" value="AVV48124.1"/>
    <property type="molecule type" value="Genomic_DNA"/>
</dbReference>
<sequence>MWRPAIKLGIGVGGAGYEYWKYRNKIQAPAPMPPSSASQTYGNQQVDRLLRRAHEANQHYSPVQQAENNLQGRGQALGHVAQGKLPGAQAVREGLSFAANLGEFTAFGNVRELDKTRLGTAVVTDVVHNASFTLEGVKKAAKATAAAGTVTQDKLDELQRAKSELREAGTDRLVTSASIGATVGAGLDIAAQITPHPLGKAGFKGLSIAWKTAGLVHGAEELERLAQQSKDLTSHEAGKELHRQIQAANEGRHRSALDALQQGKPR</sequence>
<name>A0A2R4K2L1_CHRVL</name>
<evidence type="ECO:0000313" key="1">
    <source>
        <dbReference type="EMBL" id="AVV48124.1"/>
    </source>
</evidence>
<reference evidence="1" key="1">
    <citation type="journal article" date="2018" name="Sci. Rep.">
        <title>Identification and DNA annotation of a plasmid isolated from Chromobacterium violaceum.</title>
        <authorList>
            <person name="Lima D.C."/>
            <person name="Nyberg L.K."/>
            <person name="Westerlund F."/>
            <person name="Batistuzzo de Medeiros S.R."/>
        </authorList>
    </citation>
    <scope>NUCLEOTIDE SEQUENCE</scope>
    <source>
        <strain evidence="1">ATCC 12472</strain>
        <plasmid evidence="1">pChV1</plasmid>
    </source>
</reference>
<dbReference type="GeneID" id="66368962"/>
<dbReference type="AlphaFoldDB" id="A0A2R4K2L1"/>
<dbReference type="RefSeq" id="WP_204086872.1">
    <property type="nucleotide sequence ID" value="NZ_CP069443.1"/>
</dbReference>
<geneLocation type="plasmid" evidence="1">
    <name>pChV1</name>
</geneLocation>
<proteinExistence type="predicted"/>
<accession>A0A2R4K2L1</accession>
<organism evidence="1">
    <name type="scientific">Chromobacterium violaceum</name>
    <dbReference type="NCBI Taxonomy" id="536"/>
    <lineage>
        <taxon>Bacteria</taxon>
        <taxon>Pseudomonadati</taxon>
        <taxon>Pseudomonadota</taxon>
        <taxon>Betaproteobacteria</taxon>
        <taxon>Neisseriales</taxon>
        <taxon>Chromobacteriaceae</taxon>
        <taxon>Chromobacterium</taxon>
    </lineage>
</organism>